<evidence type="ECO:0000313" key="2">
    <source>
        <dbReference type="EMBL" id="VDK46737.1"/>
    </source>
</evidence>
<dbReference type="WBParaSite" id="ASIM_0001270301-mRNA-1">
    <property type="protein sequence ID" value="ASIM_0001270301-mRNA-1"/>
    <property type="gene ID" value="ASIM_0001270301"/>
</dbReference>
<reference evidence="4" key="1">
    <citation type="submission" date="2017-02" db="UniProtKB">
        <authorList>
            <consortium name="WormBaseParasite"/>
        </authorList>
    </citation>
    <scope>IDENTIFICATION</scope>
</reference>
<keyword evidence="1" id="KW-0732">Signal</keyword>
<evidence type="ECO:0000313" key="4">
    <source>
        <dbReference type="WBParaSite" id="ASIM_0001270301-mRNA-1"/>
    </source>
</evidence>
<dbReference type="EMBL" id="UYRR01031147">
    <property type="protein sequence ID" value="VDK46737.1"/>
    <property type="molecule type" value="Genomic_DNA"/>
</dbReference>
<sequence>MTAFSSLSTAVLLFVGAVVGQECPRGMQSLANGHYCINDRGCEMQGTGFKCFSGTCCIKSHTEGPYPICRGADEEAEMKNGLAKNCLEESCSDGYQCEYSHTYNNGQFVCCGRPPLVPVIPPSQYGVVKINPHTGGPLPCIAGNSCRKFPDTPNCVYSNRFEFKVCCSTSYC</sequence>
<reference evidence="2 3" key="2">
    <citation type="submission" date="2018-11" db="EMBL/GenBank/DDBJ databases">
        <authorList>
            <consortium name="Pathogen Informatics"/>
        </authorList>
    </citation>
    <scope>NUCLEOTIDE SEQUENCE [LARGE SCALE GENOMIC DNA]</scope>
</reference>
<gene>
    <name evidence="2" type="ORF">ASIM_LOCUS12169</name>
</gene>
<dbReference type="OrthoDB" id="5861823at2759"/>
<feature type="chain" id="PRO_5043121095" evidence="1">
    <location>
        <begin position="21"/>
        <end position="172"/>
    </location>
</feature>
<name>A0A0M3JWN0_ANISI</name>
<accession>A0A0M3JWN0</accession>
<dbReference type="AlphaFoldDB" id="A0A0M3JWN0"/>
<organism evidence="4">
    <name type="scientific">Anisakis simplex</name>
    <name type="common">Herring worm</name>
    <dbReference type="NCBI Taxonomy" id="6269"/>
    <lineage>
        <taxon>Eukaryota</taxon>
        <taxon>Metazoa</taxon>
        <taxon>Ecdysozoa</taxon>
        <taxon>Nematoda</taxon>
        <taxon>Chromadorea</taxon>
        <taxon>Rhabditida</taxon>
        <taxon>Spirurina</taxon>
        <taxon>Ascaridomorpha</taxon>
        <taxon>Ascaridoidea</taxon>
        <taxon>Anisakidae</taxon>
        <taxon>Anisakis</taxon>
        <taxon>Anisakis simplex complex</taxon>
    </lineage>
</organism>
<proteinExistence type="predicted"/>
<dbReference type="Proteomes" id="UP000267096">
    <property type="component" value="Unassembled WGS sequence"/>
</dbReference>
<protein>
    <submittedName>
        <fullName evidence="4">CC domain-containing protein</fullName>
    </submittedName>
</protein>
<evidence type="ECO:0000313" key="3">
    <source>
        <dbReference type="Proteomes" id="UP000267096"/>
    </source>
</evidence>
<evidence type="ECO:0000256" key="1">
    <source>
        <dbReference type="SAM" id="SignalP"/>
    </source>
</evidence>
<feature type="signal peptide" evidence="1">
    <location>
        <begin position="1"/>
        <end position="20"/>
    </location>
</feature>
<keyword evidence="3" id="KW-1185">Reference proteome</keyword>